<dbReference type="OrthoDB" id="9797178at2"/>
<organism evidence="2 3">
    <name type="scientific">Vibrio sinensis</name>
    <dbReference type="NCBI Taxonomy" id="2302434"/>
    <lineage>
        <taxon>Bacteria</taxon>
        <taxon>Pseudomonadati</taxon>
        <taxon>Pseudomonadota</taxon>
        <taxon>Gammaproteobacteria</taxon>
        <taxon>Vibrionales</taxon>
        <taxon>Vibrionaceae</taxon>
        <taxon>Vibrio</taxon>
    </lineage>
</organism>
<protein>
    <submittedName>
        <fullName evidence="2">N-acetyltransferase</fullName>
    </submittedName>
</protein>
<sequence length="169" mass="18430">MKIRTETGSDITEIEKLTYRAFENHPHHVPGTKPTEHLIINKLRAESALTLSLVMEDEAEIVGHIAFSPVNINGKFVNWYGLGPVSVMPEHQSKGIGGALILDGLAQLKALGAEGVVLLGEPEYYGRFGFKAQPTLTLDGVPAEYFLALSLKSDIPSGEVTYHPAFFEV</sequence>
<evidence type="ECO:0000259" key="1">
    <source>
        <dbReference type="PROSITE" id="PS51186"/>
    </source>
</evidence>
<dbReference type="RefSeq" id="WP_120035569.1">
    <property type="nucleotide sequence ID" value="NZ_QVMU01000043.1"/>
</dbReference>
<name>A0A3A6Q4S2_9VIBR</name>
<evidence type="ECO:0000313" key="2">
    <source>
        <dbReference type="EMBL" id="RJX64949.1"/>
    </source>
</evidence>
<dbReference type="Proteomes" id="UP000273252">
    <property type="component" value="Unassembled WGS sequence"/>
</dbReference>
<comment type="caution">
    <text evidence="2">The sequence shown here is derived from an EMBL/GenBank/DDBJ whole genome shotgun (WGS) entry which is preliminary data.</text>
</comment>
<dbReference type="EMBL" id="QVMU01000043">
    <property type="protein sequence ID" value="RJX64949.1"/>
    <property type="molecule type" value="Genomic_DNA"/>
</dbReference>
<keyword evidence="2" id="KW-0808">Transferase</keyword>
<evidence type="ECO:0000313" key="3">
    <source>
        <dbReference type="Proteomes" id="UP000273252"/>
    </source>
</evidence>
<dbReference type="GO" id="GO:0016747">
    <property type="term" value="F:acyltransferase activity, transferring groups other than amino-acyl groups"/>
    <property type="evidence" value="ECO:0007669"/>
    <property type="project" value="InterPro"/>
</dbReference>
<dbReference type="InterPro" id="IPR000182">
    <property type="entry name" value="GNAT_dom"/>
</dbReference>
<feature type="domain" description="N-acetyltransferase" evidence="1">
    <location>
        <begin position="1"/>
        <end position="152"/>
    </location>
</feature>
<proteinExistence type="predicted"/>
<dbReference type="PROSITE" id="PS51186">
    <property type="entry name" value="GNAT"/>
    <property type="match status" value="1"/>
</dbReference>
<dbReference type="CDD" id="cd04301">
    <property type="entry name" value="NAT_SF"/>
    <property type="match status" value="1"/>
</dbReference>
<dbReference type="Pfam" id="PF13527">
    <property type="entry name" value="Acetyltransf_9"/>
    <property type="match status" value="1"/>
</dbReference>
<reference evidence="2 3" key="1">
    <citation type="submission" date="2018-08" db="EMBL/GenBank/DDBJ databases">
        <title>Vibrio isolated from the Eastern China Marginal Seas.</title>
        <authorList>
            <person name="Li Y."/>
        </authorList>
    </citation>
    <scope>NUCLEOTIDE SEQUENCE [LARGE SCALE GENOMIC DNA]</scope>
    <source>
        <strain evidence="2 3">BEI233</strain>
    </source>
</reference>
<accession>A0A3A6Q4S2</accession>
<dbReference type="InterPro" id="IPR016181">
    <property type="entry name" value="Acyl_CoA_acyltransferase"/>
</dbReference>
<gene>
    <name evidence="2" type="ORF">DZ860_22915</name>
</gene>
<dbReference type="SUPFAM" id="SSF55729">
    <property type="entry name" value="Acyl-CoA N-acyltransferases (Nat)"/>
    <property type="match status" value="1"/>
</dbReference>
<dbReference type="Gene3D" id="3.40.630.30">
    <property type="match status" value="1"/>
</dbReference>
<dbReference type="AlphaFoldDB" id="A0A3A6Q4S2"/>
<keyword evidence="3" id="KW-1185">Reference proteome</keyword>